<evidence type="ECO:0000313" key="4">
    <source>
        <dbReference type="EMBL" id="KAG5278361.1"/>
    </source>
</evidence>
<feature type="region of interest" description="Disordered" evidence="1">
    <location>
        <begin position="603"/>
        <end position="662"/>
    </location>
</feature>
<accession>A0AAV6GXX7</accession>
<dbReference type="InterPro" id="IPR003598">
    <property type="entry name" value="Ig_sub2"/>
</dbReference>
<reference evidence="4" key="1">
    <citation type="submission" date="2020-10" db="EMBL/GenBank/DDBJ databases">
        <title>Chromosome-scale genome assembly of the Allis shad, Alosa alosa.</title>
        <authorList>
            <person name="Margot Z."/>
            <person name="Christophe K."/>
            <person name="Cabau C."/>
            <person name="Louis A."/>
            <person name="Berthelot C."/>
            <person name="Parey E."/>
            <person name="Roest Crollius H."/>
            <person name="Montfort J."/>
            <person name="Robinson-Rechavi M."/>
            <person name="Bucao C."/>
            <person name="Bouchez O."/>
            <person name="Gislard M."/>
            <person name="Lluch J."/>
            <person name="Milhes M."/>
            <person name="Lampietro C."/>
            <person name="Lopez Roques C."/>
            <person name="Donnadieu C."/>
            <person name="Braasch I."/>
            <person name="Desvignes T."/>
            <person name="Postlethwait J."/>
            <person name="Bobe J."/>
            <person name="Guiguen Y."/>
        </authorList>
    </citation>
    <scope>NUCLEOTIDE SEQUENCE</scope>
    <source>
        <strain evidence="4">M-15738</strain>
        <tissue evidence="4">Blood</tissue>
    </source>
</reference>
<dbReference type="SMART" id="SM00409">
    <property type="entry name" value="IG"/>
    <property type="match status" value="5"/>
</dbReference>
<feature type="transmembrane region" description="Helical" evidence="2">
    <location>
        <begin position="478"/>
        <end position="499"/>
    </location>
</feature>
<evidence type="ECO:0000256" key="1">
    <source>
        <dbReference type="SAM" id="MobiDB-lite"/>
    </source>
</evidence>
<keyword evidence="2" id="KW-0472">Membrane</keyword>
<gene>
    <name evidence="4" type="ORF">AALO_G00098120</name>
</gene>
<proteinExistence type="predicted"/>
<sequence length="662" mass="72871">MFSSVLSGWSVTSTPQSICALKGSSVELHSYYTYPCDHAVTKAFWFTTWPDGKEPDDLKLDNHYEGKFIYIDNIKNNHTLSIRNLTTRDSNSYRFRFITDKDRGKYAGENVKLTVTELEVLVSPETVKEGDNVTLTCNATCTLSNNPTYIWYRNSQLHKHTAGNRLAIGSVSAEDAGEYSCAVQGHEIHGSPKRTLNVRYAPKHTSASVLPSGDIEEGSSVTLTCSSDANPPAHNYTWYKMLKDRSSQVGSSQNHSFVNISSEQSGLYYCVAENVIGKYNSSAVQINVTYAPRSSSASLNLSGDLQEGDSVTLTCSSDANPPVHNYTWYRKHGSESAWIGRGQTYSITNISAEHSGLYYCKAENKHGSSDSNATFLDVHYSPRNTSASLIPSGDLHGVDSVTLTCRSDANPPVHNYTWYRKTGDETVLQGTGRMPSLTLNLVPGVDGLYHCEARNKVGSENSTGVRVSLPDSGLYRGILFGALGVISAVALLLSFIVCWRTQKTQSTTTSRSTHSSTQGHSDPVYDNVSTIPMVSGCKQKVPADHRDDKDDVQYASVQFKPNKQREVPSQEEDIQYASVQFKSNKQQEVPSQDEDVQYASVQFRKSKPEPNVPEPPLSGTSQEETQYASVNLQGLSAAPQNRDESAIYSTVTRSPNHERPMA</sequence>
<dbReference type="PANTHER" id="PTHR46013">
    <property type="entry name" value="VASCULAR CELL ADHESION MOLECULE 1"/>
    <property type="match status" value="1"/>
</dbReference>
<dbReference type="InterPro" id="IPR036179">
    <property type="entry name" value="Ig-like_dom_sf"/>
</dbReference>
<keyword evidence="2" id="KW-1133">Transmembrane helix</keyword>
<feature type="compositionally biased region" description="Low complexity" evidence="1">
    <location>
        <begin position="506"/>
        <end position="521"/>
    </location>
</feature>
<dbReference type="Gene3D" id="2.60.40.10">
    <property type="entry name" value="Immunoglobulins"/>
    <property type="match status" value="5"/>
</dbReference>
<dbReference type="InterPro" id="IPR003599">
    <property type="entry name" value="Ig_sub"/>
</dbReference>
<dbReference type="PANTHER" id="PTHR46013:SF4">
    <property type="entry name" value="B-CELL RECEPTOR CD22-RELATED"/>
    <property type="match status" value="1"/>
</dbReference>
<dbReference type="Pfam" id="PF13927">
    <property type="entry name" value="Ig_3"/>
    <property type="match status" value="1"/>
</dbReference>
<feature type="domain" description="Ig-like" evidence="3">
    <location>
        <begin position="382"/>
        <end position="468"/>
    </location>
</feature>
<dbReference type="SUPFAM" id="SSF48726">
    <property type="entry name" value="Immunoglobulin"/>
    <property type="match status" value="5"/>
</dbReference>
<evidence type="ECO:0000313" key="5">
    <source>
        <dbReference type="Proteomes" id="UP000823561"/>
    </source>
</evidence>
<dbReference type="AlphaFoldDB" id="A0AAV6GXX7"/>
<organism evidence="4 5">
    <name type="scientific">Alosa alosa</name>
    <name type="common">allis shad</name>
    <dbReference type="NCBI Taxonomy" id="278164"/>
    <lineage>
        <taxon>Eukaryota</taxon>
        <taxon>Metazoa</taxon>
        <taxon>Chordata</taxon>
        <taxon>Craniata</taxon>
        <taxon>Vertebrata</taxon>
        <taxon>Euteleostomi</taxon>
        <taxon>Actinopterygii</taxon>
        <taxon>Neopterygii</taxon>
        <taxon>Teleostei</taxon>
        <taxon>Clupei</taxon>
        <taxon>Clupeiformes</taxon>
        <taxon>Clupeoidei</taxon>
        <taxon>Clupeidae</taxon>
        <taxon>Alosa</taxon>
    </lineage>
</organism>
<dbReference type="InterPro" id="IPR007110">
    <property type="entry name" value="Ig-like_dom"/>
</dbReference>
<dbReference type="Pfam" id="PF13895">
    <property type="entry name" value="Ig_2"/>
    <property type="match status" value="3"/>
</dbReference>
<name>A0AAV6GXX7_9TELE</name>
<keyword evidence="2" id="KW-0812">Transmembrane</keyword>
<feature type="region of interest" description="Disordered" evidence="1">
    <location>
        <begin position="506"/>
        <end position="529"/>
    </location>
</feature>
<feature type="domain" description="Ig-like" evidence="3">
    <location>
        <begin position="202"/>
        <end position="289"/>
    </location>
</feature>
<dbReference type="CDD" id="cd00096">
    <property type="entry name" value="Ig"/>
    <property type="match status" value="2"/>
</dbReference>
<dbReference type="PROSITE" id="PS50835">
    <property type="entry name" value="IG_LIKE"/>
    <property type="match status" value="4"/>
</dbReference>
<dbReference type="InterPro" id="IPR013783">
    <property type="entry name" value="Ig-like_fold"/>
</dbReference>
<keyword evidence="5" id="KW-1185">Reference proteome</keyword>
<dbReference type="EMBL" id="JADWDJ010000007">
    <property type="protein sequence ID" value="KAG5278361.1"/>
    <property type="molecule type" value="Genomic_DNA"/>
</dbReference>
<protein>
    <recommendedName>
        <fullName evidence="3">Ig-like domain-containing protein</fullName>
    </recommendedName>
</protein>
<dbReference type="SMART" id="SM00408">
    <property type="entry name" value="IGc2"/>
    <property type="match status" value="4"/>
</dbReference>
<feature type="domain" description="Ig-like" evidence="3">
    <location>
        <begin position="292"/>
        <end position="376"/>
    </location>
</feature>
<dbReference type="Proteomes" id="UP000823561">
    <property type="component" value="Chromosome 7"/>
</dbReference>
<feature type="compositionally biased region" description="Polar residues" evidence="1">
    <location>
        <begin position="618"/>
        <end position="634"/>
    </location>
</feature>
<feature type="domain" description="Ig-like" evidence="3">
    <location>
        <begin position="116"/>
        <end position="197"/>
    </location>
</feature>
<evidence type="ECO:0000256" key="2">
    <source>
        <dbReference type="SAM" id="Phobius"/>
    </source>
</evidence>
<evidence type="ECO:0000259" key="3">
    <source>
        <dbReference type="PROSITE" id="PS50835"/>
    </source>
</evidence>
<comment type="caution">
    <text evidence="4">The sequence shown here is derived from an EMBL/GenBank/DDBJ whole genome shotgun (WGS) entry which is preliminary data.</text>
</comment>